<evidence type="ECO:0000313" key="1">
    <source>
        <dbReference type="EMBL" id="UUV22462.1"/>
    </source>
</evidence>
<dbReference type="Proteomes" id="UP001317001">
    <property type="component" value="Chromosome"/>
</dbReference>
<evidence type="ECO:0008006" key="3">
    <source>
        <dbReference type="Google" id="ProtNLM"/>
    </source>
</evidence>
<gene>
    <name evidence="1" type="ORF">NPX36_05325</name>
</gene>
<name>A0ABY5NV48_9FLAO</name>
<keyword evidence="2" id="KW-1185">Reference proteome</keyword>
<protein>
    <recommendedName>
        <fullName evidence="3">Lipocalin-like domain-containing protein</fullName>
    </recommendedName>
</protein>
<reference evidence="1 2" key="1">
    <citation type="submission" date="2022-08" db="EMBL/GenBank/DDBJ databases">
        <title>Myroides zhujiangensis sp. nov., a novel bacterium isolated from sediment in the Pearl River Estuary.</title>
        <authorList>
            <person name="Cui L."/>
        </authorList>
    </citation>
    <scope>NUCLEOTIDE SEQUENCE [LARGE SCALE GENOMIC DNA]</scope>
    <source>
        <strain evidence="1 2">SCSIO 72103</strain>
    </source>
</reference>
<evidence type="ECO:0000313" key="2">
    <source>
        <dbReference type="Proteomes" id="UP001317001"/>
    </source>
</evidence>
<accession>A0ABY5NV48</accession>
<dbReference type="EMBL" id="CP102382">
    <property type="protein sequence ID" value="UUV22462.1"/>
    <property type="molecule type" value="Genomic_DNA"/>
</dbReference>
<organism evidence="1 2">
    <name type="scientific">Paenimyroides aestuarii</name>
    <dbReference type="NCBI Taxonomy" id="2968490"/>
    <lineage>
        <taxon>Bacteria</taxon>
        <taxon>Pseudomonadati</taxon>
        <taxon>Bacteroidota</taxon>
        <taxon>Flavobacteriia</taxon>
        <taxon>Flavobacteriales</taxon>
        <taxon>Flavobacteriaceae</taxon>
        <taxon>Paenimyroides</taxon>
    </lineage>
</organism>
<sequence length="134" mass="15449">MKKLLFLFILSIAISRCSEDDNTAKTTALEGKWYLSYVSAISKIKSINSLPLNLDEKTIYQFTNNIYVTSSNQFVEKGIFTYKRTNDSTIVELIPDNPDYLKSTYSLKFSNNNSIVEFISQNEPSIYFELTRIQ</sequence>
<proteinExistence type="predicted"/>
<dbReference type="RefSeq" id="WP_257500379.1">
    <property type="nucleotide sequence ID" value="NZ_CP102382.1"/>
</dbReference>